<comment type="caution">
    <text evidence="9">The sequence shown here is derived from an EMBL/GenBank/DDBJ whole genome shotgun (WGS) entry which is preliminary data.</text>
</comment>
<dbReference type="EMBL" id="NGKA01000013">
    <property type="protein sequence ID" value="RSU10711.1"/>
    <property type="molecule type" value="Genomic_DNA"/>
</dbReference>
<dbReference type="OrthoDB" id="9808002at2"/>
<evidence type="ECO:0000256" key="3">
    <source>
        <dbReference type="ARBA" id="ARBA00022723"/>
    </source>
</evidence>
<dbReference type="InterPro" id="IPR015421">
    <property type="entry name" value="PyrdxlP-dep_Trfase_major"/>
</dbReference>
<name>A0A430ARM5_9ENTE</name>
<keyword evidence="5" id="KW-0408">Iron</keyword>
<keyword evidence="10" id="KW-1185">Reference proteome</keyword>
<evidence type="ECO:0000256" key="6">
    <source>
        <dbReference type="ARBA" id="ARBA00023014"/>
    </source>
</evidence>
<comment type="similarity">
    <text evidence="2">Belongs to the class-V pyridoxal-phosphate-dependent aminotransferase family. NifS/IscS subfamily.</text>
</comment>
<evidence type="ECO:0000259" key="8">
    <source>
        <dbReference type="Pfam" id="PF00266"/>
    </source>
</evidence>
<dbReference type="Gene3D" id="3.90.1150.10">
    <property type="entry name" value="Aspartate Aminotransferase, domain 1"/>
    <property type="match status" value="1"/>
</dbReference>
<keyword evidence="9" id="KW-0032">Aminotransferase</keyword>
<dbReference type="InterPro" id="IPR015424">
    <property type="entry name" value="PyrdxlP-dep_Trfase"/>
</dbReference>
<dbReference type="InterPro" id="IPR020578">
    <property type="entry name" value="Aminotrans_V_PyrdxlP_BS"/>
</dbReference>
<protein>
    <submittedName>
        <fullName evidence="9">Aminotransferase</fullName>
    </submittedName>
</protein>
<keyword evidence="6" id="KW-0411">Iron-sulfur</keyword>
<dbReference type="RefSeq" id="WP_126809395.1">
    <property type="nucleotide sequence ID" value="NZ_NGKA01000013.1"/>
</dbReference>
<dbReference type="Pfam" id="PF00266">
    <property type="entry name" value="Aminotran_5"/>
    <property type="match status" value="1"/>
</dbReference>
<sequence>MIYFDNSATTVVDASVLDTYIQTTKRIIGNPSSLHFLGTQADRLLQQARGQIAELLNVEDKEIYFTSGGTEGNNWVIKGTAIEKHPFGKHIIISDVEHSAVGKAAAQLETLGFEISRAPVDQKGRIKVDALAALIRPETILVSTMLVNNEVGAIQPIKEIGKVLESYPNIHFHVDAVQGLGKLPLQNWLTARVDFATFSSHKFHGPKGVGFVFWRRGRKLAPLLNGGGQEFGGRSGTENVPGITAMSKAVRLQLTDEEAKCHQQRQLQTYLIEALKTFDNVSLFTEPTDEYAPHIVCFGINGIKGEVLVHAFEEKNILISTTSACSSRSHVTGSTLHAMGVPGDIGTTAVRVSFSSHSTMSELEQFLVSFRHIYEKFSKVSR</sequence>
<keyword evidence="9" id="KW-0808">Transferase</keyword>
<evidence type="ECO:0000256" key="1">
    <source>
        <dbReference type="ARBA" id="ARBA00001933"/>
    </source>
</evidence>
<comment type="cofactor">
    <cofactor evidence="1 7">
        <name>pyridoxal 5'-phosphate</name>
        <dbReference type="ChEBI" id="CHEBI:597326"/>
    </cofactor>
</comment>
<feature type="domain" description="Aminotransferase class V" evidence="8">
    <location>
        <begin position="2"/>
        <end position="366"/>
    </location>
</feature>
<dbReference type="PANTHER" id="PTHR11601:SF50">
    <property type="entry name" value="CYSTEINE DESULFURASE ISCS 2-RELATED"/>
    <property type="match status" value="1"/>
</dbReference>
<dbReference type="InterPro" id="IPR015422">
    <property type="entry name" value="PyrdxlP-dep_Trfase_small"/>
</dbReference>
<evidence type="ECO:0000256" key="5">
    <source>
        <dbReference type="ARBA" id="ARBA00023004"/>
    </source>
</evidence>
<gene>
    <name evidence="9" type="ORF">CBF29_08990</name>
</gene>
<dbReference type="SUPFAM" id="SSF53383">
    <property type="entry name" value="PLP-dependent transferases"/>
    <property type="match status" value="1"/>
</dbReference>
<evidence type="ECO:0000256" key="7">
    <source>
        <dbReference type="RuleBase" id="RU004504"/>
    </source>
</evidence>
<reference evidence="9 10" key="1">
    <citation type="submission" date="2017-05" db="EMBL/GenBank/DDBJ databases">
        <title>Vagococcus spp. assemblies.</title>
        <authorList>
            <person name="Gulvik C.A."/>
        </authorList>
    </citation>
    <scope>NUCLEOTIDE SEQUENCE [LARGE SCALE GENOMIC DNA]</scope>
    <source>
        <strain evidence="9 10">CCUG 51432</strain>
    </source>
</reference>
<dbReference type="GO" id="GO:0046872">
    <property type="term" value="F:metal ion binding"/>
    <property type="evidence" value="ECO:0007669"/>
    <property type="project" value="UniProtKB-KW"/>
</dbReference>
<dbReference type="GO" id="GO:0008483">
    <property type="term" value="F:transaminase activity"/>
    <property type="evidence" value="ECO:0007669"/>
    <property type="project" value="UniProtKB-KW"/>
</dbReference>
<dbReference type="InterPro" id="IPR016454">
    <property type="entry name" value="Cysteine_dSase"/>
</dbReference>
<dbReference type="GO" id="GO:0051536">
    <property type="term" value="F:iron-sulfur cluster binding"/>
    <property type="evidence" value="ECO:0007669"/>
    <property type="project" value="UniProtKB-KW"/>
</dbReference>
<evidence type="ECO:0000256" key="4">
    <source>
        <dbReference type="ARBA" id="ARBA00022898"/>
    </source>
</evidence>
<keyword evidence="4" id="KW-0663">Pyridoxal phosphate</keyword>
<dbReference type="Proteomes" id="UP000287605">
    <property type="component" value="Unassembled WGS sequence"/>
</dbReference>
<evidence type="ECO:0000256" key="2">
    <source>
        <dbReference type="ARBA" id="ARBA00006490"/>
    </source>
</evidence>
<dbReference type="AlphaFoldDB" id="A0A430ARM5"/>
<evidence type="ECO:0000313" key="9">
    <source>
        <dbReference type="EMBL" id="RSU10711.1"/>
    </source>
</evidence>
<evidence type="ECO:0000313" key="10">
    <source>
        <dbReference type="Proteomes" id="UP000287605"/>
    </source>
</evidence>
<keyword evidence="3" id="KW-0479">Metal-binding</keyword>
<accession>A0A430ARM5</accession>
<organism evidence="9 10">
    <name type="scientific">Vagococcus elongatus</name>
    <dbReference type="NCBI Taxonomy" id="180344"/>
    <lineage>
        <taxon>Bacteria</taxon>
        <taxon>Bacillati</taxon>
        <taxon>Bacillota</taxon>
        <taxon>Bacilli</taxon>
        <taxon>Lactobacillales</taxon>
        <taxon>Enterococcaceae</taxon>
        <taxon>Vagococcus</taxon>
    </lineage>
</organism>
<dbReference type="PROSITE" id="PS00595">
    <property type="entry name" value="AA_TRANSFER_CLASS_5"/>
    <property type="match status" value="1"/>
</dbReference>
<dbReference type="InterPro" id="IPR000192">
    <property type="entry name" value="Aminotrans_V_dom"/>
</dbReference>
<dbReference type="Gene3D" id="3.40.640.10">
    <property type="entry name" value="Type I PLP-dependent aspartate aminotransferase-like (Major domain)"/>
    <property type="match status" value="1"/>
</dbReference>
<dbReference type="PIRSF" id="PIRSF005572">
    <property type="entry name" value="NifS"/>
    <property type="match status" value="1"/>
</dbReference>
<proteinExistence type="inferred from homology"/>
<dbReference type="PANTHER" id="PTHR11601">
    <property type="entry name" value="CYSTEINE DESULFURYLASE FAMILY MEMBER"/>
    <property type="match status" value="1"/>
</dbReference>
<dbReference type="Gene3D" id="1.10.260.50">
    <property type="match status" value="1"/>
</dbReference>